<evidence type="ECO:0000313" key="2">
    <source>
        <dbReference type="Proteomes" id="UP001630127"/>
    </source>
</evidence>
<comment type="caution">
    <text evidence="1">The sequence shown here is derived from an EMBL/GenBank/DDBJ whole genome shotgun (WGS) entry which is preliminary data.</text>
</comment>
<reference evidence="1 2" key="1">
    <citation type="submission" date="2024-11" db="EMBL/GenBank/DDBJ databases">
        <title>A near-complete genome assembly of Cinchona calisaya.</title>
        <authorList>
            <person name="Lian D.C."/>
            <person name="Zhao X.W."/>
            <person name="Wei L."/>
        </authorList>
    </citation>
    <scope>NUCLEOTIDE SEQUENCE [LARGE SCALE GENOMIC DNA]</scope>
    <source>
        <tissue evidence="1">Nenye</tissue>
    </source>
</reference>
<sequence>MKALRLQLPCLSWLEKTNPTLNQSLFSLRGEQSRAVKEESKANEIEDLLLRELLSVLEYSFFFFALHKYKWSVPSRGEKPVARLVSEYAQEMDIQNVPLLTPEQYLDEIATHLEFKCFNHGIETLPGGHSWTELAQSVISSRNADLTDLSTLTYVHALLLEGGYD</sequence>
<keyword evidence="2" id="KW-1185">Reference proteome</keyword>
<gene>
    <name evidence="1" type="ORF">ACH5RR_003147</name>
</gene>
<organism evidence="1 2">
    <name type="scientific">Cinchona calisaya</name>
    <dbReference type="NCBI Taxonomy" id="153742"/>
    <lineage>
        <taxon>Eukaryota</taxon>
        <taxon>Viridiplantae</taxon>
        <taxon>Streptophyta</taxon>
        <taxon>Embryophyta</taxon>
        <taxon>Tracheophyta</taxon>
        <taxon>Spermatophyta</taxon>
        <taxon>Magnoliopsida</taxon>
        <taxon>eudicotyledons</taxon>
        <taxon>Gunneridae</taxon>
        <taxon>Pentapetalae</taxon>
        <taxon>asterids</taxon>
        <taxon>lamiids</taxon>
        <taxon>Gentianales</taxon>
        <taxon>Rubiaceae</taxon>
        <taxon>Cinchonoideae</taxon>
        <taxon>Cinchoneae</taxon>
        <taxon>Cinchona</taxon>
    </lineage>
</organism>
<dbReference type="EMBL" id="JBJUIK010000002">
    <property type="protein sequence ID" value="KAL3534686.1"/>
    <property type="molecule type" value="Genomic_DNA"/>
</dbReference>
<dbReference type="AlphaFoldDB" id="A0ABD3AU12"/>
<name>A0ABD3AU12_9GENT</name>
<protein>
    <submittedName>
        <fullName evidence="1">Uncharacterized protein</fullName>
    </submittedName>
</protein>
<dbReference type="Proteomes" id="UP001630127">
    <property type="component" value="Unassembled WGS sequence"/>
</dbReference>
<accession>A0ABD3AU12</accession>
<evidence type="ECO:0000313" key="1">
    <source>
        <dbReference type="EMBL" id="KAL3534686.1"/>
    </source>
</evidence>
<proteinExistence type="predicted"/>